<name>A0AAV6FI52_9TELE</name>
<protein>
    <submittedName>
        <fullName evidence="1">Uncharacterized protein</fullName>
    </submittedName>
</protein>
<reference evidence="1" key="1">
    <citation type="submission" date="2020-10" db="EMBL/GenBank/DDBJ databases">
        <title>Chromosome-scale genome assembly of the Allis shad, Alosa alosa.</title>
        <authorList>
            <person name="Margot Z."/>
            <person name="Christophe K."/>
            <person name="Cabau C."/>
            <person name="Louis A."/>
            <person name="Berthelot C."/>
            <person name="Parey E."/>
            <person name="Roest Crollius H."/>
            <person name="Montfort J."/>
            <person name="Robinson-Rechavi M."/>
            <person name="Bucao C."/>
            <person name="Bouchez O."/>
            <person name="Gislard M."/>
            <person name="Lluch J."/>
            <person name="Milhes M."/>
            <person name="Lampietro C."/>
            <person name="Lopez Roques C."/>
            <person name="Donnadieu C."/>
            <person name="Braasch I."/>
            <person name="Desvignes T."/>
            <person name="Postlethwait J."/>
            <person name="Bobe J."/>
            <person name="Guiguen Y."/>
        </authorList>
    </citation>
    <scope>NUCLEOTIDE SEQUENCE</scope>
    <source>
        <strain evidence="1">M-15738</strain>
        <tissue evidence="1">Blood</tissue>
    </source>
</reference>
<organism evidence="1 2">
    <name type="scientific">Alosa alosa</name>
    <name type="common">allis shad</name>
    <dbReference type="NCBI Taxonomy" id="278164"/>
    <lineage>
        <taxon>Eukaryota</taxon>
        <taxon>Metazoa</taxon>
        <taxon>Chordata</taxon>
        <taxon>Craniata</taxon>
        <taxon>Vertebrata</taxon>
        <taxon>Euteleostomi</taxon>
        <taxon>Actinopterygii</taxon>
        <taxon>Neopterygii</taxon>
        <taxon>Teleostei</taxon>
        <taxon>Clupei</taxon>
        <taxon>Clupeiformes</taxon>
        <taxon>Clupeoidei</taxon>
        <taxon>Clupeidae</taxon>
        <taxon>Alosa</taxon>
    </lineage>
</organism>
<dbReference type="EMBL" id="JADWDJ010000022">
    <property type="protein sequence ID" value="KAG5262358.1"/>
    <property type="molecule type" value="Genomic_DNA"/>
</dbReference>
<proteinExistence type="predicted"/>
<gene>
    <name evidence="1" type="ORF">AALO_G00274310</name>
</gene>
<evidence type="ECO:0000313" key="2">
    <source>
        <dbReference type="Proteomes" id="UP000823561"/>
    </source>
</evidence>
<sequence length="117" mass="13505">MSTKQNKETKPIPKSMNGMNWIRSICNVHILIRCQLSRVRAVIPVKASLFPTRSSQCDRLRPPYRSNVSARAHFIHAQGRALNTLSQVERGFIAKYKSHFELFTTLKTSRIRRTEHG</sequence>
<dbReference type="AlphaFoldDB" id="A0AAV6FI52"/>
<comment type="caution">
    <text evidence="1">The sequence shown here is derived from an EMBL/GenBank/DDBJ whole genome shotgun (WGS) entry which is preliminary data.</text>
</comment>
<keyword evidence="2" id="KW-1185">Reference proteome</keyword>
<evidence type="ECO:0000313" key="1">
    <source>
        <dbReference type="EMBL" id="KAG5262358.1"/>
    </source>
</evidence>
<accession>A0AAV6FI52</accession>
<dbReference type="Proteomes" id="UP000823561">
    <property type="component" value="Chromosome 22"/>
</dbReference>